<dbReference type="InterPro" id="IPR002052">
    <property type="entry name" value="DNA_methylase_N6_adenine_CS"/>
</dbReference>
<evidence type="ECO:0000256" key="4">
    <source>
        <dbReference type="ARBA" id="ARBA00022691"/>
    </source>
</evidence>
<comment type="similarity">
    <text evidence="1">Belongs to the N(4)/N(6)-methyltransferase family.</text>
</comment>
<dbReference type="PRINTS" id="PR00506">
    <property type="entry name" value="D21N6MTFRASE"/>
</dbReference>
<dbReference type="Pfam" id="PF01555">
    <property type="entry name" value="N6_N4_Mtase"/>
    <property type="match status" value="1"/>
</dbReference>
<evidence type="ECO:0000256" key="3">
    <source>
        <dbReference type="ARBA" id="ARBA00022679"/>
    </source>
</evidence>
<keyword evidence="2" id="KW-0489">Methyltransferase</keyword>
<organism evidence="6 7">
    <name type="scientific">Streptomyces sulfonofaciens</name>
    <dbReference type="NCBI Taxonomy" id="68272"/>
    <lineage>
        <taxon>Bacteria</taxon>
        <taxon>Bacillati</taxon>
        <taxon>Actinomycetota</taxon>
        <taxon>Actinomycetes</taxon>
        <taxon>Kitasatosporales</taxon>
        <taxon>Streptomycetaceae</taxon>
        <taxon>Streptomyces</taxon>
    </lineage>
</organism>
<dbReference type="GO" id="GO:0032259">
    <property type="term" value="P:methylation"/>
    <property type="evidence" value="ECO:0007669"/>
    <property type="project" value="UniProtKB-KW"/>
</dbReference>
<keyword evidence="4" id="KW-0949">S-adenosyl-L-methionine</keyword>
<name>A0A919FMA4_9ACTN</name>
<dbReference type="Gene3D" id="3.40.50.150">
    <property type="entry name" value="Vaccinia Virus protein VP39"/>
    <property type="match status" value="1"/>
</dbReference>
<keyword evidence="7" id="KW-1185">Reference proteome</keyword>
<gene>
    <name evidence="6" type="ORF">GCM10018793_00070</name>
</gene>
<dbReference type="Proteomes" id="UP000603708">
    <property type="component" value="Unassembled WGS sequence"/>
</dbReference>
<dbReference type="PROSITE" id="PS00092">
    <property type="entry name" value="N6_MTASE"/>
    <property type="match status" value="1"/>
</dbReference>
<comment type="caution">
    <text evidence="6">The sequence shown here is derived from an EMBL/GenBank/DDBJ whole genome shotgun (WGS) entry which is preliminary data.</text>
</comment>
<dbReference type="GO" id="GO:0008170">
    <property type="term" value="F:N-methyltransferase activity"/>
    <property type="evidence" value="ECO:0007669"/>
    <property type="project" value="InterPro"/>
</dbReference>
<dbReference type="InterPro" id="IPR029063">
    <property type="entry name" value="SAM-dependent_MTases_sf"/>
</dbReference>
<reference evidence="6" key="2">
    <citation type="submission" date="2020-09" db="EMBL/GenBank/DDBJ databases">
        <authorList>
            <person name="Sun Q."/>
            <person name="Ohkuma M."/>
        </authorList>
    </citation>
    <scope>NUCLEOTIDE SEQUENCE</scope>
    <source>
        <strain evidence="6">JCM 5069</strain>
    </source>
</reference>
<dbReference type="InterPro" id="IPR002295">
    <property type="entry name" value="N4/N6-MTase_EcoPI_Mod-like"/>
</dbReference>
<evidence type="ECO:0000259" key="5">
    <source>
        <dbReference type="Pfam" id="PF01555"/>
    </source>
</evidence>
<proteinExistence type="inferred from homology"/>
<feature type="domain" description="DNA methylase N-4/N-6" evidence="5">
    <location>
        <begin position="165"/>
        <end position="525"/>
    </location>
</feature>
<evidence type="ECO:0000313" key="6">
    <source>
        <dbReference type="EMBL" id="GHH68766.1"/>
    </source>
</evidence>
<sequence length="724" mass="81068">MSTLSNLLRQVGQKDPQLAADLAREVEALSRRRRFGLNFERHVPETVDLPGRPVRKGDKVRFLAERGARPKSVDQRIWRVVGLTRTGSGRVATLTRQDTSDAEVETATRSVDDLVVVAEFRDAIFPGLISTGKVERGGEKPFHSVINAENYHALQTLLFTHEGKVDAIFIDPPYNTRDNDWKYNNDYVDPEDDYAHSKWLAFMERRLKLAKRLLSPESSALIVTIDEKEVLRLGLLLEQTFPEAAIQMVTSVISAKGAVRRGKFSRVEEHIFFLTFGGAKIHPWESNMLPSYKETQEDEAAEEVEAAPKPIEWLGLRRREPSSVRGSRPNQFYPIFVSREDGTLHSVGDPIDDDVDRSAVPTPAGTVALWPLKPDGTEMLWGLTPEVLRKNWTNGYARVKNWKPATAKGTVYYLPSGTIERIRKGEITVTGRAADGAVEGHVTPDSSIVTPPKRVWNMASHNAEIGGTSILSALIPKRHFPYPKSLFAVEDILRFVVGPKKDALVVDFFGGSGTTAHAVMRLNRQDEGSRSSIIVTNNEVSANEQARLRTQGLRPGDAEWERLGICDFITKPRLQAAVTGLTPEGEPIKGKYRFADPFPMSDGFDENIEFFTMTYEAPRAVAHHRSFEAVAPLLWLKAGARGRRIENARDGFDIADSYGVLFDMDYSHDFLTALAEVDSVRMAFIVTDDDRSFQMVCSELPGHVEPVRLYESYLTNFTINTGRE</sequence>
<protein>
    <recommendedName>
        <fullName evidence="5">DNA methylase N-4/N-6 domain-containing protein</fullName>
    </recommendedName>
</protein>
<accession>A0A919FMA4</accession>
<reference evidence="6" key="1">
    <citation type="journal article" date="2014" name="Int. J. Syst. Evol. Microbiol.">
        <title>Complete genome sequence of Corynebacterium casei LMG S-19264T (=DSM 44701T), isolated from a smear-ripened cheese.</title>
        <authorList>
            <consortium name="US DOE Joint Genome Institute (JGI-PGF)"/>
            <person name="Walter F."/>
            <person name="Albersmeier A."/>
            <person name="Kalinowski J."/>
            <person name="Ruckert C."/>
        </authorList>
    </citation>
    <scope>NUCLEOTIDE SEQUENCE</scope>
    <source>
        <strain evidence="6">JCM 5069</strain>
    </source>
</reference>
<dbReference type="AlphaFoldDB" id="A0A919FMA4"/>
<evidence type="ECO:0000313" key="7">
    <source>
        <dbReference type="Proteomes" id="UP000603708"/>
    </source>
</evidence>
<dbReference type="GO" id="GO:0003677">
    <property type="term" value="F:DNA binding"/>
    <property type="evidence" value="ECO:0007669"/>
    <property type="project" value="InterPro"/>
</dbReference>
<evidence type="ECO:0000256" key="2">
    <source>
        <dbReference type="ARBA" id="ARBA00022603"/>
    </source>
</evidence>
<keyword evidence="3" id="KW-0808">Transferase</keyword>
<dbReference type="EMBL" id="BNCD01000001">
    <property type="protein sequence ID" value="GHH68766.1"/>
    <property type="molecule type" value="Genomic_DNA"/>
</dbReference>
<evidence type="ECO:0000256" key="1">
    <source>
        <dbReference type="ARBA" id="ARBA00006594"/>
    </source>
</evidence>
<dbReference type="SUPFAM" id="SSF53335">
    <property type="entry name" value="S-adenosyl-L-methionine-dependent methyltransferases"/>
    <property type="match status" value="1"/>
</dbReference>
<dbReference type="InterPro" id="IPR002941">
    <property type="entry name" value="DNA_methylase_N4/N6"/>
</dbReference>